<dbReference type="AlphaFoldDB" id="A0A5C3QNS4"/>
<dbReference type="EMBL" id="ML178820">
    <property type="protein sequence ID" value="TFL03257.1"/>
    <property type="molecule type" value="Genomic_DNA"/>
</dbReference>
<accession>A0A5C3QNS4</accession>
<dbReference type="Proteomes" id="UP000305067">
    <property type="component" value="Unassembled WGS sequence"/>
</dbReference>
<keyword evidence="1" id="KW-1133">Transmembrane helix</keyword>
<reference evidence="2 3" key="1">
    <citation type="journal article" date="2019" name="Nat. Ecol. Evol.">
        <title>Megaphylogeny resolves global patterns of mushroom evolution.</title>
        <authorList>
            <person name="Varga T."/>
            <person name="Krizsan K."/>
            <person name="Foldi C."/>
            <person name="Dima B."/>
            <person name="Sanchez-Garcia M."/>
            <person name="Sanchez-Ramirez S."/>
            <person name="Szollosi G.J."/>
            <person name="Szarkandi J.G."/>
            <person name="Papp V."/>
            <person name="Albert L."/>
            <person name="Andreopoulos W."/>
            <person name="Angelini C."/>
            <person name="Antonin V."/>
            <person name="Barry K.W."/>
            <person name="Bougher N.L."/>
            <person name="Buchanan P."/>
            <person name="Buyck B."/>
            <person name="Bense V."/>
            <person name="Catcheside P."/>
            <person name="Chovatia M."/>
            <person name="Cooper J."/>
            <person name="Damon W."/>
            <person name="Desjardin D."/>
            <person name="Finy P."/>
            <person name="Geml J."/>
            <person name="Haridas S."/>
            <person name="Hughes K."/>
            <person name="Justo A."/>
            <person name="Karasinski D."/>
            <person name="Kautmanova I."/>
            <person name="Kiss B."/>
            <person name="Kocsube S."/>
            <person name="Kotiranta H."/>
            <person name="LaButti K.M."/>
            <person name="Lechner B.E."/>
            <person name="Liimatainen K."/>
            <person name="Lipzen A."/>
            <person name="Lukacs Z."/>
            <person name="Mihaltcheva S."/>
            <person name="Morgado L.N."/>
            <person name="Niskanen T."/>
            <person name="Noordeloos M.E."/>
            <person name="Ohm R.A."/>
            <person name="Ortiz-Santana B."/>
            <person name="Ovrebo C."/>
            <person name="Racz N."/>
            <person name="Riley R."/>
            <person name="Savchenko A."/>
            <person name="Shiryaev A."/>
            <person name="Soop K."/>
            <person name="Spirin V."/>
            <person name="Szebenyi C."/>
            <person name="Tomsovsky M."/>
            <person name="Tulloss R.E."/>
            <person name="Uehling J."/>
            <person name="Grigoriev I.V."/>
            <person name="Vagvolgyi C."/>
            <person name="Papp T."/>
            <person name="Martin F.M."/>
            <person name="Miettinen O."/>
            <person name="Hibbett D.S."/>
            <person name="Nagy L.G."/>
        </authorList>
    </citation>
    <scope>NUCLEOTIDE SEQUENCE [LARGE SCALE GENOMIC DNA]</scope>
    <source>
        <strain evidence="2 3">CBS 309.79</strain>
    </source>
</reference>
<feature type="transmembrane region" description="Helical" evidence="1">
    <location>
        <begin position="85"/>
        <end position="109"/>
    </location>
</feature>
<gene>
    <name evidence="2" type="ORF">BDV98DRAFT_602739</name>
</gene>
<keyword evidence="1" id="KW-0812">Transmembrane</keyword>
<keyword evidence="1" id="KW-0472">Membrane</keyword>
<name>A0A5C3QNS4_9AGAR</name>
<sequence length="142" mass="15679">MDHGQPTSSSASNLVIPTSADDVTRLSKVSESLHWDVKSFIVEMSVYGAYFILCVLALRALLLVLSSTITPTTPLDHPLSQTYRVFTSLTLIMTAMYTPALILIINYGYCIADSVQIDTCTAVSVPGQERKSPRRVTEQYFL</sequence>
<protein>
    <submittedName>
        <fullName evidence="2">Uncharacterized protein</fullName>
    </submittedName>
</protein>
<evidence type="ECO:0000313" key="3">
    <source>
        <dbReference type="Proteomes" id="UP000305067"/>
    </source>
</evidence>
<dbReference type="OrthoDB" id="3029622at2759"/>
<evidence type="ECO:0000313" key="2">
    <source>
        <dbReference type="EMBL" id="TFL03257.1"/>
    </source>
</evidence>
<keyword evidence="3" id="KW-1185">Reference proteome</keyword>
<feature type="transmembrane region" description="Helical" evidence="1">
    <location>
        <begin position="47"/>
        <end position="65"/>
    </location>
</feature>
<proteinExistence type="predicted"/>
<evidence type="ECO:0000256" key="1">
    <source>
        <dbReference type="SAM" id="Phobius"/>
    </source>
</evidence>
<organism evidence="2 3">
    <name type="scientific">Pterulicium gracile</name>
    <dbReference type="NCBI Taxonomy" id="1884261"/>
    <lineage>
        <taxon>Eukaryota</taxon>
        <taxon>Fungi</taxon>
        <taxon>Dikarya</taxon>
        <taxon>Basidiomycota</taxon>
        <taxon>Agaricomycotina</taxon>
        <taxon>Agaricomycetes</taxon>
        <taxon>Agaricomycetidae</taxon>
        <taxon>Agaricales</taxon>
        <taxon>Pleurotineae</taxon>
        <taxon>Pterulaceae</taxon>
        <taxon>Pterulicium</taxon>
    </lineage>
</organism>